<feature type="region of interest" description="Disordered" evidence="1">
    <location>
        <begin position="25"/>
        <end position="54"/>
    </location>
</feature>
<dbReference type="Proteomes" id="UP000294933">
    <property type="component" value="Unassembled WGS sequence"/>
</dbReference>
<organism evidence="2 3">
    <name type="scientific">Rickenella mellea</name>
    <dbReference type="NCBI Taxonomy" id="50990"/>
    <lineage>
        <taxon>Eukaryota</taxon>
        <taxon>Fungi</taxon>
        <taxon>Dikarya</taxon>
        <taxon>Basidiomycota</taxon>
        <taxon>Agaricomycotina</taxon>
        <taxon>Agaricomycetes</taxon>
        <taxon>Hymenochaetales</taxon>
        <taxon>Rickenellaceae</taxon>
        <taxon>Rickenella</taxon>
    </lineage>
</organism>
<feature type="compositionally biased region" description="Basic residues" evidence="1">
    <location>
        <begin position="36"/>
        <end position="50"/>
    </location>
</feature>
<evidence type="ECO:0000313" key="3">
    <source>
        <dbReference type="Proteomes" id="UP000294933"/>
    </source>
</evidence>
<protein>
    <submittedName>
        <fullName evidence="2">Uncharacterized protein</fullName>
    </submittedName>
</protein>
<evidence type="ECO:0000256" key="1">
    <source>
        <dbReference type="SAM" id="MobiDB-lite"/>
    </source>
</evidence>
<evidence type="ECO:0000313" key="2">
    <source>
        <dbReference type="EMBL" id="TDL27770.1"/>
    </source>
</evidence>
<dbReference type="AlphaFoldDB" id="A0A4Y7QLI3"/>
<feature type="compositionally biased region" description="Basic and acidic residues" evidence="1">
    <location>
        <begin position="25"/>
        <end position="35"/>
    </location>
</feature>
<sequence>MAKLVSRECKDVRSLHADRQVVLKRSDRRKNQDTTHHKKAWKLHKGHGTRSGRPECIGRNYGIRTGEHIAPQTVFRMEAHDETATYEHESDNESDVETGWPEERRMDVSLLDIARVGKPKRTRNGFELVSPLPRVRELPEVSDFENNMFEDDLEWALQLSMAEQSGAAQEVDDWEWEDLSSDAEQPRVELTYAQMTKVEAG</sequence>
<accession>A0A4Y7QLI3</accession>
<dbReference type="EMBL" id="ML170158">
    <property type="protein sequence ID" value="TDL27770.1"/>
    <property type="molecule type" value="Genomic_DNA"/>
</dbReference>
<reference evidence="2 3" key="1">
    <citation type="submission" date="2018-06" db="EMBL/GenBank/DDBJ databases">
        <title>A transcriptomic atlas of mushroom development highlights an independent origin of complex multicellularity.</title>
        <authorList>
            <consortium name="DOE Joint Genome Institute"/>
            <person name="Krizsan K."/>
            <person name="Almasi E."/>
            <person name="Merenyi Z."/>
            <person name="Sahu N."/>
            <person name="Viragh M."/>
            <person name="Koszo T."/>
            <person name="Mondo S."/>
            <person name="Kiss B."/>
            <person name="Balint B."/>
            <person name="Kues U."/>
            <person name="Barry K."/>
            <person name="Hegedus J.C."/>
            <person name="Henrissat B."/>
            <person name="Johnson J."/>
            <person name="Lipzen A."/>
            <person name="Ohm R."/>
            <person name="Nagy I."/>
            <person name="Pangilinan J."/>
            <person name="Yan J."/>
            <person name="Xiong Y."/>
            <person name="Grigoriev I.V."/>
            <person name="Hibbett D.S."/>
            <person name="Nagy L.G."/>
        </authorList>
    </citation>
    <scope>NUCLEOTIDE SEQUENCE [LARGE SCALE GENOMIC DNA]</scope>
    <source>
        <strain evidence="2 3">SZMC22713</strain>
    </source>
</reference>
<gene>
    <name evidence="2" type="ORF">BD410DRAFT_781664</name>
</gene>
<proteinExistence type="predicted"/>
<dbReference type="VEuPathDB" id="FungiDB:BD410DRAFT_781664"/>
<name>A0A4Y7QLI3_9AGAM</name>
<keyword evidence="3" id="KW-1185">Reference proteome</keyword>